<name>A0A5C8ZWR1_9GAMM</name>
<dbReference type="SUPFAM" id="SSF50249">
    <property type="entry name" value="Nucleic acid-binding proteins"/>
    <property type="match status" value="1"/>
</dbReference>
<dbReference type="CDD" id="cd02440">
    <property type="entry name" value="AdoMet_MTases"/>
    <property type="match status" value="1"/>
</dbReference>
<dbReference type="PROSITE" id="PS01231">
    <property type="entry name" value="TRMA_2"/>
    <property type="match status" value="1"/>
</dbReference>
<dbReference type="Gene3D" id="2.40.50.140">
    <property type="entry name" value="Nucleic acid-binding proteins"/>
    <property type="match status" value="1"/>
</dbReference>
<dbReference type="PROSITE" id="PS50926">
    <property type="entry name" value="TRAM"/>
    <property type="match status" value="1"/>
</dbReference>
<keyword evidence="9" id="KW-1185">Reference proteome</keyword>
<dbReference type="PROSITE" id="PS01230">
    <property type="entry name" value="TRMA_1"/>
    <property type="match status" value="1"/>
</dbReference>
<feature type="binding site" evidence="5">
    <location>
        <position position="242"/>
    </location>
    <ligand>
        <name>S-adenosyl-L-methionine</name>
        <dbReference type="ChEBI" id="CHEBI:59789"/>
    </ligand>
</feature>
<dbReference type="InterPro" id="IPR012340">
    <property type="entry name" value="NA-bd_OB-fold"/>
</dbReference>
<keyword evidence="4" id="KW-0479">Metal-binding</keyword>
<dbReference type="Proteomes" id="UP000321933">
    <property type="component" value="Unassembled WGS sequence"/>
</dbReference>
<evidence type="ECO:0000256" key="1">
    <source>
        <dbReference type="ARBA" id="ARBA00022603"/>
    </source>
</evidence>
<dbReference type="InterPro" id="IPR029063">
    <property type="entry name" value="SAM-dependent_MTases_sf"/>
</dbReference>
<gene>
    <name evidence="8" type="ORF">FVW59_10665</name>
</gene>
<dbReference type="InterPro" id="IPR030390">
    <property type="entry name" value="MeTrfase_TrmA_AS"/>
</dbReference>
<keyword evidence="1 5" id="KW-0489">Methyltransferase</keyword>
<proteinExistence type="inferred from homology"/>
<sequence>MALNKGTIFSATVRDLSSSGHGVLEHDSGRVVFVPGAWPGEAVTVRVTEVKSRFARSELVKIDSPSPQRRTAPCKLHGQGRDDCGGCPWQFSTYAAQCEAKQRRVEGELGRLGIPPEQMLPLVPSPKELGYRNRAQLRSDGQRLGFLSAGGRELVDVPHCPVLNPAAATHLAGLRDQLPNRQWRPRKRGHWTTIDIDAELGSSVSQRLPFRQGNDDQNLYMQQWLAQRLDPLPRDAQVLELFAGSGNFTRVLSRAGFADIVAVEAVEEATRALAALALPGVRVQTHNLYQGGAYPRLLRAHREARVLVLDPPRDGLQAAQELFDTRNRLSDVLYISCDLATFCRDSRIILTAGFQALTVQPLDLFPQTPHVELLAHFRR</sequence>
<keyword evidence="3 5" id="KW-0949">S-adenosyl-L-methionine</keyword>
<dbReference type="RefSeq" id="WP_148064253.1">
    <property type="nucleotide sequence ID" value="NZ_VRYZ01000004.1"/>
</dbReference>
<dbReference type="Gene3D" id="3.40.50.150">
    <property type="entry name" value="Vaccinia Virus protein VP39"/>
    <property type="match status" value="2"/>
</dbReference>
<dbReference type="InterPro" id="IPR002792">
    <property type="entry name" value="TRAM_dom"/>
</dbReference>
<accession>A0A5C8ZWR1</accession>
<dbReference type="SUPFAM" id="SSF53335">
    <property type="entry name" value="S-adenosyl-L-methionine-dependent methyltransferases"/>
    <property type="match status" value="1"/>
</dbReference>
<dbReference type="OrthoDB" id="9804590at2"/>
<evidence type="ECO:0000313" key="9">
    <source>
        <dbReference type="Proteomes" id="UP000321933"/>
    </source>
</evidence>
<dbReference type="AlphaFoldDB" id="A0A5C8ZWR1"/>
<feature type="active site" description="Nucleophile" evidence="5">
    <location>
        <position position="337"/>
    </location>
</feature>
<protein>
    <submittedName>
        <fullName evidence="8">Class I SAM-dependent RNA methyltransferase</fullName>
    </submittedName>
</protein>
<dbReference type="GO" id="GO:0051539">
    <property type="term" value="F:4 iron, 4 sulfur cluster binding"/>
    <property type="evidence" value="ECO:0007669"/>
    <property type="project" value="UniProtKB-KW"/>
</dbReference>
<keyword evidence="4" id="KW-0411">Iron-sulfur</keyword>
<dbReference type="EMBL" id="VRYZ01000004">
    <property type="protein sequence ID" value="TXS91621.1"/>
    <property type="molecule type" value="Genomic_DNA"/>
</dbReference>
<dbReference type="GO" id="GO:0070041">
    <property type="term" value="F:rRNA (uridine-C5-)-methyltransferase activity"/>
    <property type="evidence" value="ECO:0007669"/>
    <property type="project" value="TreeGrafter"/>
</dbReference>
<feature type="binding site" evidence="5">
    <location>
        <position position="212"/>
    </location>
    <ligand>
        <name>S-adenosyl-L-methionine</name>
        <dbReference type="ChEBI" id="CHEBI:59789"/>
    </ligand>
</feature>
<evidence type="ECO:0000256" key="4">
    <source>
        <dbReference type="ARBA" id="ARBA00023014"/>
    </source>
</evidence>
<dbReference type="GO" id="GO:0070475">
    <property type="term" value="P:rRNA base methylation"/>
    <property type="evidence" value="ECO:0007669"/>
    <property type="project" value="TreeGrafter"/>
</dbReference>
<dbReference type="PROSITE" id="PS51687">
    <property type="entry name" value="SAM_MT_RNA_M5U"/>
    <property type="match status" value="1"/>
</dbReference>
<dbReference type="Gene3D" id="2.40.50.1070">
    <property type="match status" value="1"/>
</dbReference>
<dbReference type="InterPro" id="IPR030391">
    <property type="entry name" value="MeTrfase_TrmA_CS"/>
</dbReference>
<reference evidence="8 9" key="1">
    <citation type="submission" date="2019-08" db="EMBL/GenBank/DDBJ databases">
        <title>Parahaliea maris sp. nov., isolated from the surface seawater.</title>
        <authorList>
            <person name="Liu Y."/>
        </authorList>
    </citation>
    <scope>NUCLEOTIDE SEQUENCE [LARGE SCALE GENOMIC DNA]</scope>
    <source>
        <strain evidence="8 9">S2-26</strain>
    </source>
</reference>
<evidence type="ECO:0000256" key="3">
    <source>
        <dbReference type="ARBA" id="ARBA00022691"/>
    </source>
</evidence>
<feature type="binding site" evidence="5">
    <location>
        <position position="310"/>
    </location>
    <ligand>
        <name>S-adenosyl-L-methionine</name>
        <dbReference type="ChEBI" id="CHEBI:59789"/>
    </ligand>
</feature>
<feature type="domain" description="TRAM" evidence="7">
    <location>
        <begin position="2"/>
        <end position="61"/>
    </location>
</feature>
<evidence type="ECO:0000256" key="2">
    <source>
        <dbReference type="ARBA" id="ARBA00022679"/>
    </source>
</evidence>
<dbReference type="PANTHER" id="PTHR11061">
    <property type="entry name" value="RNA M5U METHYLTRANSFERASE"/>
    <property type="match status" value="1"/>
</dbReference>
<dbReference type="InterPro" id="IPR010280">
    <property type="entry name" value="U5_MeTrfase_fam"/>
</dbReference>
<evidence type="ECO:0000259" key="7">
    <source>
        <dbReference type="PROSITE" id="PS50926"/>
    </source>
</evidence>
<evidence type="ECO:0000313" key="8">
    <source>
        <dbReference type="EMBL" id="TXS91621.1"/>
    </source>
</evidence>
<comment type="similarity">
    <text evidence="5">Belongs to the class I-like SAM-binding methyltransferase superfamily. RNA M5U methyltransferase family.</text>
</comment>
<evidence type="ECO:0000256" key="6">
    <source>
        <dbReference type="PROSITE-ProRule" id="PRU10015"/>
    </source>
</evidence>
<keyword evidence="4" id="KW-0408">Iron</keyword>
<comment type="caution">
    <text evidence="8">The sequence shown here is derived from an EMBL/GenBank/DDBJ whole genome shotgun (WGS) entry which is preliminary data.</text>
</comment>
<dbReference type="Pfam" id="PF01938">
    <property type="entry name" value="TRAM"/>
    <property type="match status" value="1"/>
</dbReference>
<organism evidence="8 9">
    <name type="scientific">Parahaliea aestuarii</name>
    <dbReference type="NCBI Taxonomy" id="1852021"/>
    <lineage>
        <taxon>Bacteria</taxon>
        <taxon>Pseudomonadati</taxon>
        <taxon>Pseudomonadota</taxon>
        <taxon>Gammaproteobacteria</taxon>
        <taxon>Cellvibrionales</taxon>
        <taxon>Halieaceae</taxon>
        <taxon>Parahaliea</taxon>
    </lineage>
</organism>
<feature type="binding site" evidence="5">
    <location>
        <position position="264"/>
    </location>
    <ligand>
        <name>S-adenosyl-L-methionine</name>
        <dbReference type="ChEBI" id="CHEBI:59789"/>
    </ligand>
</feature>
<dbReference type="PANTHER" id="PTHR11061:SF30">
    <property type="entry name" value="TRNA (URACIL(54)-C(5))-METHYLTRANSFERASE"/>
    <property type="match status" value="1"/>
</dbReference>
<keyword evidence="2 5" id="KW-0808">Transferase</keyword>
<feature type="active site" evidence="6">
    <location>
        <position position="337"/>
    </location>
</feature>
<evidence type="ECO:0000256" key="5">
    <source>
        <dbReference type="PROSITE-ProRule" id="PRU01024"/>
    </source>
</evidence>